<evidence type="ECO:0000313" key="4">
    <source>
        <dbReference type="EMBL" id="QIS17891.1"/>
    </source>
</evidence>
<dbReference type="InterPro" id="IPR016191">
    <property type="entry name" value="Ribonuclease/ribotoxin"/>
</dbReference>
<dbReference type="AlphaFoldDB" id="A0A6G9YXR0"/>
<keyword evidence="2" id="KW-0378">Hydrolase</keyword>
<protein>
    <submittedName>
        <fullName evidence="4">Ribonuclease</fullName>
    </submittedName>
</protein>
<organism evidence="4 5">
    <name type="scientific">Nocardia terpenica</name>
    <dbReference type="NCBI Taxonomy" id="455432"/>
    <lineage>
        <taxon>Bacteria</taxon>
        <taxon>Bacillati</taxon>
        <taxon>Actinomycetota</taxon>
        <taxon>Actinomycetes</taxon>
        <taxon>Mycobacteriales</taxon>
        <taxon>Nocardiaceae</taxon>
        <taxon>Nocardia</taxon>
    </lineage>
</organism>
<feature type="region of interest" description="Disordered" evidence="3">
    <location>
        <begin position="77"/>
        <end position="105"/>
    </location>
</feature>
<dbReference type="Pfam" id="PF00545">
    <property type="entry name" value="Ribonuclease"/>
    <property type="match status" value="1"/>
</dbReference>
<proteinExistence type="predicted"/>
<evidence type="ECO:0000313" key="5">
    <source>
        <dbReference type="Proteomes" id="UP000500953"/>
    </source>
</evidence>
<reference evidence="4 5" key="1">
    <citation type="journal article" date="2019" name="ACS Chem. Biol.">
        <title>Identification and Mobilization of a Cryptic Antibiotic Biosynthesis Gene Locus from a Human-Pathogenic Nocardia Isolate.</title>
        <authorList>
            <person name="Herisse M."/>
            <person name="Ishida K."/>
            <person name="Porter J.L."/>
            <person name="Howden B."/>
            <person name="Hertweck C."/>
            <person name="Stinear T.P."/>
            <person name="Pidot S.J."/>
        </authorList>
    </citation>
    <scope>NUCLEOTIDE SEQUENCE [LARGE SCALE GENOMIC DNA]</scope>
    <source>
        <strain evidence="4 5">AUSMDU00012715</strain>
    </source>
</reference>
<dbReference type="RefSeq" id="WP_167485236.1">
    <property type="nucleotide sequence ID" value="NZ_CP046173.1"/>
</dbReference>
<gene>
    <name evidence="4" type="ORF">F6W96_05750</name>
</gene>
<keyword evidence="1" id="KW-0540">Nuclease</keyword>
<dbReference type="Proteomes" id="UP000500953">
    <property type="component" value="Chromosome"/>
</dbReference>
<sequence>MMRDSKTPKSLWAKPIAALAAFGLAVLTAMSVLLGGSAAAAGHGPAAVAVSAGDEIRLAGCSVPSQARQTLKLIDAGQWPPNDGSGTKGGTTWTDREGTLPRTGAGGNPIHYLEWDVNRKQPGQSRDAQRIVTGDDGTAWYTGDHYATFCQMR</sequence>
<dbReference type="SUPFAM" id="SSF53933">
    <property type="entry name" value="Microbial ribonucleases"/>
    <property type="match status" value="1"/>
</dbReference>
<evidence type="ECO:0000256" key="2">
    <source>
        <dbReference type="ARBA" id="ARBA00022801"/>
    </source>
</evidence>
<evidence type="ECO:0000256" key="1">
    <source>
        <dbReference type="ARBA" id="ARBA00022722"/>
    </source>
</evidence>
<dbReference type="GO" id="GO:0004521">
    <property type="term" value="F:RNA endonuclease activity"/>
    <property type="evidence" value="ECO:0007669"/>
    <property type="project" value="InterPro"/>
</dbReference>
<dbReference type="Gene3D" id="3.10.450.30">
    <property type="entry name" value="Microbial ribonucleases"/>
    <property type="match status" value="1"/>
</dbReference>
<dbReference type="InterPro" id="IPR000026">
    <property type="entry name" value="N1-like"/>
</dbReference>
<dbReference type="GO" id="GO:0016787">
    <property type="term" value="F:hydrolase activity"/>
    <property type="evidence" value="ECO:0007669"/>
    <property type="project" value="UniProtKB-KW"/>
</dbReference>
<name>A0A6G9YXR0_9NOCA</name>
<accession>A0A6G9YXR0</accession>
<evidence type="ECO:0000256" key="3">
    <source>
        <dbReference type="SAM" id="MobiDB-lite"/>
    </source>
</evidence>
<dbReference type="EMBL" id="CP046173">
    <property type="protein sequence ID" value="QIS17891.1"/>
    <property type="molecule type" value="Genomic_DNA"/>
</dbReference>
<dbReference type="GO" id="GO:0003723">
    <property type="term" value="F:RNA binding"/>
    <property type="evidence" value="ECO:0007669"/>
    <property type="project" value="InterPro"/>
</dbReference>